<reference evidence="2" key="1">
    <citation type="submission" date="2018-05" db="EMBL/GenBank/DDBJ databases">
        <title>Draft genome of Mucuna pruriens seed.</title>
        <authorList>
            <person name="Nnadi N.E."/>
            <person name="Vos R."/>
            <person name="Hasami M.H."/>
            <person name="Devisetty U.K."/>
            <person name="Aguiy J.C."/>
        </authorList>
    </citation>
    <scope>NUCLEOTIDE SEQUENCE [LARGE SCALE GENOMIC DNA]</scope>
    <source>
        <strain evidence="2">JCA_2017</strain>
    </source>
</reference>
<dbReference type="Proteomes" id="UP000257109">
    <property type="component" value="Unassembled WGS sequence"/>
</dbReference>
<evidence type="ECO:0000313" key="3">
    <source>
        <dbReference type="Proteomes" id="UP000257109"/>
    </source>
</evidence>
<protein>
    <submittedName>
        <fullName evidence="2">Uncharacterized protein</fullName>
    </submittedName>
</protein>
<keyword evidence="3" id="KW-1185">Reference proteome</keyword>
<accession>A0A371FFP8</accession>
<evidence type="ECO:0000313" key="2">
    <source>
        <dbReference type="EMBL" id="RDX77091.1"/>
    </source>
</evidence>
<name>A0A371FFP8_MUCPR</name>
<evidence type="ECO:0000256" key="1">
    <source>
        <dbReference type="SAM" id="MobiDB-lite"/>
    </source>
</evidence>
<dbReference type="OrthoDB" id="1695907at2759"/>
<feature type="region of interest" description="Disordered" evidence="1">
    <location>
        <begin position="141"/>
        <end position="163"/>
    </location>
</feature>
<dbReference type="AlphaFoldDB" id="A0A371FFP8"/>
<comment type="caution">
    <text evidence="2">The sequence shown here is derived from an EMBL/GenBank/DDBJ whole genome shotgun (WGS) entry which is preliminary data.</text>
</comment>
<organism evidence="2 3">
    <name type="scientific">Mucuna pruriens</name>
    <name type="common">Velvet bean</name>
    <name type="synonym">Dolichos pruriens</name>
    <dbReference type="NCBI Taxonomy" id="157652"/>
    <lineage>
        <taxon>Eukaryota</taxon>
        <taxon>Viridiplantae</taxon>
        <taxon>Streptophyta</taxon>
        <taxon>Embryophyta</taxon>
        <taxon>Tracheophyta</taxon>
        <taxon>Spermatophyta</taxon>
        <taxon>Magnoliopsida</taxon>
        <taxon>eudicotyledons</taxon>
        <taxon>Gunneridae</taxon>
        <taxon>Pentapetalae</taxon>
        <taxon>rosids</taxon>
        <taxon>fabids</taxon>
        <taxon>Fabales</taxon>
        <taxon>Fabaceae</taxon>
        <taxon>Papilionoideae</taxon>
        <taxon>50 kb inversion clade</taxon>
        <taxon>NPAAA clade</taxon>
        <taxon>indigoferoid/millettioid clade</taxon>
        <taxon>Phaseoleae</taxon>
        <taxon>Mucuna</taxon>
    </lineage>
</organism>
<dbReference type="EMBL" id="QJKJ01009281">
    <property type="protein sequence ID" value="RDX77091.1"/>
    <property type="molecule type" value="Genomic_DNA"/>
</dbReference>
<feature type="non-terminal residue" evidence="2">
    <location>
        <position position="1"/>
    </location>
</feature>
<proteinExistence type="predicted"/>
<sequence length="262" mass="30072">MGCFLACFGLSKKRKRSKRLYKVIAADQILDNEEEESDNSNGETEGSAALIMTYPSNYRYYNHREGCDEEDEIAYEESDINAYDDNNYVFDDEEIIKNQLPLAPNDAEMKSNLCGQNRSMCMHSVMSPVENLTQWKAIKAKVTSSNKHRRKENVPPEKRKSKTLVSETSLNFSPFRSESNIHHSKPLLPEIAINASFQTGWFLQTIMLYDYIVNDVSMAWIQVLENIDSIDLIGQILVGEESHGRVQYNINTLSMETNYRRG</sequence>
<gene>
    <name evidence="2" type="ORF">CR513_42843</name>
</gene>